<name>A0A9D9IQL7_9BACT</name>
<dbReference type="Proteomes" id="UP000823598">
    <property type="component" value="Unassembled WGS sequence"/>
</dbReference>
<accession>A0A9D9IQL7</accession>
<proteinExistence type="predicted"/>
<gene>
    <name evidence="1" type="ORF">IAB88_07555</name>
</gene>
<comment type="caution">
    <text evidence="1">The sequence shown here is derived from an EMBL/GenBank/DDBJ whole genome shotgun (WGS) entry which is preliminary data.</text>
</comment>
<organism evidence="1 2">
    <name type="scientific">Candidatus Limisoma faecipullorum</name>
    <dbReference type="NCBI Taxonomy" id="2840854"/>
    <lineage>
        <taxon>Bacteria</taxon>
        <taxon>Pseudomonadati</taxon>
        <taxon>Bacteroidota</taxon>
        <taxon>Bacteroidia</taxon>
        <taxon>Bacteroidales</taxon>
        <taxon>Candidatus Limisoma</taxon>
    </lineage>
</organism>
<reference evidence="1" key="1">
    <citation type="submission" date="2020-10" db="EMBL/GenBank/DDBJ databases">
        <authorList>
            <person name="Gilroy R."/>
        </authorList>
    </citation>
    <scope>NUCLEOTIDE SEQUENCE</scope>
    <source>
        <strain evidence="1">6919</strain>
    </source>
</reference>
<reference evidence="1" key="2">
    <citation type="journal article" date="2021" name="PeerJ">
        <title>Extensive microbial diversity within the chicken gut microbiome revealed by metagenomics and culture.</title>
        <authorList>
            <person name="Gilroy R."/>
            <person name="Ravi A."/>
            <person name="Getino M."/>
            <person name="Pursley I."/>
            <person name="Horton D.L."/>
            <person name="Alikhan N.F."/>
            <person name="Baker D."/>
            <person name="Gharbi K."/>
            <person name="Hall N."/>
            <person name="Watson M."/>
            <person name="Adriaenssens E.M."/>
            <person name="Foster-Nyarko E."/>
            <person name="Jarju S."/>
            <person name="Secka A."/>
            <person name="Antonio M."/>
            <person name="Oren A."/>
            <person name="Chaudhuri R.R."/>
            <person name="La Ragione R."/>
            <person name="Hildebrand F."/>
            <person name="Pallen M.J."/>
        </authorList>
    </citation>
    <scope>NUCLEOTIDE SEQUENCE</scope>
    <source>
        <strain evidence="1">6919</strain>
    </source>
</reference>
<dbReference type="EMBL" id="JADIMC010000086">
    <property type="protein sequence ID" value="MBO8476832.1"/>
    <property type="molecule type" value="Genomic_DNA"/>
</dbReference>
<protein>
    <submittedName>
        <fullName evidence="1">T9SS type A sorting domain-containing protein</fullName>
    </submittedName>
</protein>
<evidence type="ECO:0000313" key="1">
    <source>
        <dbReference type="EMBL" id="MBO8476832.1"/>
    </source>
</evidence>
<sequence>MPLQGGGFQKISLSALPARVTPRVLKIEGSDNISEGWKTFELDTLPKNAVNVEWSASSDSIEIRKTGTSSAQAHATDYPGEKPWIEASFTVGDDRYSIRKDLNALVIDSIKGMTLVASWWDTELASDRYMFKVELCPPYLPPREVDFCWSNTMQIYDSNGNIVRDDSDDDGGKWPPLSGGIGVIDTIMGNTGIAEIETPGDISPCFPTIYNPTLPLDSVKIQLPIDSLWWGSEIVIVKPQSTSYPPGDLGGIVNIPMMTGPDYATVTVPTTKIGIGGYAEGDIICDVSDGYGHRYRIAYPLTVKRKYSSKSYSVSPNPAGERLEVKMAVEGDPATVTADEPVTALLYSDTGLVAKETFADIRSGGSLDVSHLPEGTYYLNLEINGTVVDRQVVLIQR</sequence>
<dbReference type="AlphaFoldDB" id="A0A9D9IQL7"/>
<evidence type="ECO:0000313" key="2">
    <source>
        <dbReference type="Proteomes" id="UP000823598"/>
    </source>
</evidence>